<name>A0A5M8PDH6_9LECA</name>
<dbReference type="FunFam" id="1.10.246.90:FF:000002">
    <property type="entry name" value="U4/U6 small nuclear ribonucleoprotein Prp31"/>
    <property type="match status" value="1"/>
</dbReference>
<reference evidence="11 12" key="1">
    <citation type="submission" date="2019-09" db="EMBL/GenBank/DDBJ databases">
        <title>The hologenome of the rock-dwelling lichen Lasallia pustulata.</title>
        <authorList>
            <person name="Greshake Tzovaras B."/>
            <person name="Segers F."/>
            <person name="Bicker A."/>
            <person name="Dal Grande F."/>
            <person name="Otte J."/>
            <person name="Hankeln T."/>
            <person name="Schmitt I."/>
            <person name="Ebersberger I."/>
        </authorList>
    </citation>
    <scope>NUCLEOTIDE SEQUENCE [LARGE SCALE GENOMIC DNA]</scope>
    <source>
        <strain evidence="11">A1-1</strain>
    </source>
</reference>
<dbReference type="FunFam" id="1.10.287.4070:FF:000003">
    <property type="entry name" value="U4/U6 small nuclear ribonucleoprotein PRP31"/>
    <property type="match status" value="1"/>
</dbReference>
<dbReference type="GO" id="GO:0000244">
    <property type="term" value="P:spliceosomal tri-snRNP complex assembly"/>
    <property type="evidence" value="ECO:0007669"/>
    <property type="project" value="InterPro"/>
</dbReference>
<dbReference type="SMART" id="SM00931">
    <property type="entry name" value="NOSIC"/>
    <property type="match status" value="1"/>
</dbReference>
<evidence type="ECO:0000256" key="6">
    <source>
        <dbReference type="ARBA" id="ARBA00023187"/>
    </source>
</evidence>
<comment type="similarity">
    <text evidence="2">Belongs to the PRP31 family.</text>
</comment>
<keyword evidence="7" id="KW-0539">Nucleus</keyword>
<keyword evidence="5" id="KW-0694">RNA-binding</keyword>
<dbReference type="GO" id="GO:0005687">
    <property type="term" value="C:U4 snRNP"/>
    <property type="evidence" value="ECO:0007669"/>
    <property type="project" value="TreeGrafter"/>
</dbReference>
<dbReference type="PANTHER" id="PTHR13904">
    <property type="entry name" value="PRE-MRNA SPLICING FACTOR PRP31"/>
    <property type="match status" value="1"/>
</dbReference>
<dbReference type="PROSITE" id="PS51358">
    <property type="entry name" value="NOP"/>
    <property type="match status" value="1"/>
</dbReference>
<dbReference type="PANTHER" id="PTHR13904:SF0">
    <property type="entry name" value="U4_U6 SMALL NUCLEAR RIBONUCLEOPROTEIN PRP31"/>
    <property type="match status" value="1"/>
</dbReference>
<evidence type="ECO:0000259" key="10">
    <source>
        <dbReference type="PROSITE" id="PS51358"/>
    </source>
</evidence>
<evidence type="ECO:0000256" key="4">
    <source>
        <dbReference type="ARBA" id="ARBA00022728"/>
    </source>
</evidence>
<feature type="region of interest" description="Disordered" evidence="9">
    <location>
        <begin position="591"/>
        <end position="634"/>
    </location>
</feature>
<organism evidence="11 12">
    <name type="scientific">Lasallia pustulata</name>
    <dbReference type="NCBI Taxonomy" id="136370"/>
    <lineage>
        <taxon>Eukaryota</taxon>
        <taxon>Fungi</taxon>
        <taxon>Dikarya</taxon>
        <taxon>Ascomycota</taxon>
        <taxon>Pezizomycotina</taxon>
        <taxon>Lecanoromycetes</taxon>
        <taxon>OSLEUM clade</taxon>
        <taxon>Umbilicariomycetidae</taxon>
        <taxon>Umbilicariales</taxon>
        <taxon>Umbilicariaceae</taxon>
        <taxon>Lasallia</taxon>
    </lineage>
</organism>
<keyword evidence="6" id="KW-0508">mRNA splicing</keyword>
<accession>A0A5M8PDH6</accession>
<dbReference type="Pfam" id="PF01798">
    <property type="entry name" value="Nop"/>
    <property type="match status" value="1"/>
</dbReference>
<keyword evidence="8" id="KW-0687">Ribonucleoprotein</keyword>
<dbReference type="AlphaFoldDB" id="A0A5M8PDH6"/>
<evidence type="ECO:0000256" key="3">
    <source>
        <dbReference type="ARBA" id="ARBA00022664"/>
    </source>
</evidence>
<proteinExistence type="inferred from homology"/>
<dbReference type="GO" id="GO:0003723">
    <property type="term" value="F:RNA binding"/>
    <property type="evidence" value="ECO:0007669"/>
    <property type="project" value="UniProtKB-KW"/>
</dbReference>
<evidence type="ECO:0000256" key="1">
    <source>
        <dbReference type="ARBA" id="ARBA00004123"/>
    </source>
</evidence>
<dbReference type="Proteomes" id="UP000324767">
    <property type="component" value="Unassembled WGS sequence"/>
</dbReference>
<feature type="compositionally biased region" description="Acidic residues" evidence="9">
    <location>
        <begin position="57"/>
        <end position="69"/>
    </location>
</feature>
<dbReference type="GO" id="GO:0071011">
    <property type="term" value="C:precatalytic spliceosome"/>
    <property type="evidence" value="ECO:0007669"/>
    <property type="project" value="TreeGrafter"/>
</dbReference>
<dbReference type="GO" id="GO:0046540">
    <property type="term" value="C:U4/U6 x U5 tri-snRNP complex"/>
    <property type="evidence" value="ECO:0007669"/>
    <property type="project" value="InterPro"/>
</dbReference>
<dbReference type="InterPro" id="IPR042239">
    <property type="entry name" value="Nop_C"/>
</dbReference>
<feature type="domain" description="Nop" evidence="10">
    <location>
        <begin position="280"/>
        <end position="398"/>
    </location>
</feature>
<keyword evidence="3" id="KW-0507">mRNA processing</keyword>
<dbReference type="InterPro" id="IPR019175">
    <property type="entry name" value="Prp31_C"/>
</dbReference>
<evidence type="ECO:0000256" key="2">
    <source>
        <dbReference type="ARBA" id="ARBA00005572"/>
    </source>
</evidence>
<feature type="compositionally biased region" description="Low complexity" evidence="9">
    <location>
        <begin position="22"/>
        <end position="31"/>
    </location>
</feature>
<evidence type="ECO:0000256" key="9">
    <source>
        <dbReference type="SAM" id="MobiDB-lite"/>
    </source>
</evidence>
<comment type="caution">
    <text evidence="11">The sequence shown here is derived from an EMBL/GenBank/DDBJ whole genome shotgun (WGS) entry which is preliminary data.</text>
</comment>
<dbReference type="Pfam" id="PF09785">
    <property type="entry name" value="Prp31_C"/>
    <property type="match status" value="1"/>
</dbReference>
<dbReference type="SUPFAM" id="SSF89124">
    <property type="entry name" value="Nop domain"/>
    <property type="match status" value="1"/>
</dbReference>
<feature type="region of interest" description="Disordered" evidence="9">
    <location>
        <begin position="394"/>
        <end position="431"/>
    </location>
</feature>
<keyword evidence="4" id="KW-0747">Spliceosome</keyword>
<dbReference type="OrthoDB" id="4771285at2759"/>
<dbReference type="InterPro" id="IPR036070">
    <property type="entry name" value="Nop_dom_sf"/>
</dbReference>
<evidence type="ECO:0000256" key="5">
    <source>
        <dbReference type="ARBA" id="ARBA00022884"/>
    </source>
</evidence>
<evidence type="ECO:0000256" key="8">
    <source>
        <dbReference type="ARBA" id="ARBA00023274"/>
    </source>
</evidence>
<protein>
    <submittedName>
        <fullName evidence="11">Pre-mRNA splicing factor</fullName>
    </submittedName>
</protein>
<dbReference type="Gene3D" id="1.10.246.90">
    <property type="entry name" value="Nop domain"/>
    <property type="match status" value="1"/>
</dbReference>
<dbReference type="EMBL" id="VXIT01000018">
    <property type="protein sequence ID" value="KAA6407379.1"/>
    <property type="molecule type" value="Genomic_DNA"/>
</dbReference>
<sequence length="634" mass="67808">MSTLADDLLNDFADSGSEGEGEQQNGLLQDEATPPASGIVNGHSRKSTSRDHNGGMELDDDEEEVGDEDEEMMNADALKVDDVADEEEAKAKVEKLQLGGVNDVRSVAGLMKTLEPVLEKIAHYQSLPPEKQTTTVGSIEDNPEYHLLTQSNSLSTSIDNEIILVHKFIRDHYSTRFPELETLITNPLDYAKSVAIIKNGPMDNIKQISQKTDNIVGASLKSILDGPSLMVVTVEATTTRGREMSEAGIQTVMRACEMTLSLDRAKRILTEYVQSRMNFFAPNLTALIGSLTAAQLLNFSGGLTGLANTPACNLPPLGSKKQSQTGFATNVGIRHQGFLYHSPIILGIPSDLKRQALRIVAAKVTLAARVDLAHKSPDGFDGSKFKEECLTRLNKLTEPPPNKGARALPAPDDKPSRKRGGRRARKAKEATAMTDLRKAQNRMAFGKEEKEVGYGTGEGTKGLGMIGQANDGHIRSLQIDHRTKAKLSKSNKGWGAATPGGTASSLRGFGHGASGGHSTVLRAHGLRASGVGAAAGDAAAGTASSIAFTPVQGLELVDPKVQAQLKRKRAEEEDRWFRGGTFTLVGDQAAKAPGGDARFKVPPLPARRVGVGMGKEKEKGRARWGRWGGEEGGG</sequence>
<gene>
    <name evidence="11" type="ORF">FRX48_08927</name>
</gene>
<dbReference type="InterPro" id="IPR012976">
    <property type="entry name" value="NOSIC"/>
</dbReference>
<comment type="subcellular location">
    <subcellularLocation>
        <location evidence="1">Nucleus</location>
    </subcellularLocation>
</comment>
<dbReference type="InterPro" id="IPR027105">
    <property type="entry name" value="Prp31"/>
</dbReference>
<dbReference type="Gene3D" id="1.10.287.4070">
    <property type="match status" value="1"/>
</dbReference>
<evidence type="ECO:0000313" key="11">
    <source>
        <dbReference type="EMBL" id="KAA6407379.1"/>
    </source>
</evidence>
<dbReference type="InterPro" id="IPR002687">
    <property type="entry name" value="Nop_dom"/>
</dbReference>
<evidence type="ECO:0000256" key="7">
    <source>
        <dbReference type="ARBA" id="ARBA00023242"/>
    </source>
</evidence>
<feature type="region of interest" description="Disordered" evidence="9">
    <location>
        <begin position="1"/>
        <end position="69"/>
    </location>
</feature>
<evidence type="ECO:0000313" key="12">
    <source>
        <dbReference type="Proteomes" id="UP000324767"/>
    </source>
</evidence>
<feature type="compositionally biased region" description="Basic residues" evidence="9">
    <location>
        <begin position="416"/>
        <end position="426"/>
    </location>
</feature>